<sequence length="266" mass="29712">MYSAMSTFIDRLDSGRVGGTSVIPWSCPVPFFGDLETARIATVGINPSNREFVDSRGFELNDSDRRLPTLKSLDCERWAEVNGMHLRDIVNACRRYFRTNPYDRWFRILEEVLKPSGATFYGAHPTACHLDLVPYATSNKWGSLPPAEQRLLLSETHDALGLLLRNSDIEVLVLNGRSVIKHFELMTGCNLEVEWRDDWSLPRGRGAAVSGYAYMGSVEVIGGVRLLEPMRVLGYNHNLQSSFGVTSDVISRIGAWAGKSAQLDTL</sequence>
<keyword evidence="2" id="KW-1185">Reference proteome</keyword>
<proteinExistence type="predicted"/>
<evidence type="ECO:0000313" key="2">
    <source>
        <dbReference type="Proteomes" id="UP000295818"/>
    </source>
</evidence>
<accession>A0ABY2BJY9</accession>
<protein>
    <submittedName>
        <fullName evidence="1">Uncharacterized protein</fullName>
    </submittedName>
</protein>
<gene>
    <name evidence="1" type="ORF">EV644_107291</name>
</gene>
<name>A0ABY2BJY9_9ACTN</name>
<reference evidence="1 2" key="1">
    <citation type="journal article" date="2015" name="Stand. Genomic Sci.">
        <title>Genomic Encyclopedia of Bacterial and Archaeal Type Strains, Phase III: the genomes of soil and plant-associated and newly described type strains.</title>
        <authorList>
            <person name="Whitman W.B."/>
            <person name="Woyke T."/>
            <person name="Klenk H.P."/>
            <person name="Zhou Y."/>
            <person name="Lilburn T.G."/>
            <person name="Beck B.J."/>
            <person name="De Vos P."/>
            <person name="Vandamme P."/>
            <person name="Eisen J.A."/>
            <person name="Garrity G."/>
            <person name="Hugenholtz P."/>
            <person name="Kyrpides N.C."/>
        </authorList>
    </citation>
    <scope>NUCLEOTIDE SEQUENCE [LARGE SCALE GENOMIC DNA]</scope>
    <source>
        <strain evidence="1 2">VKM Ac-2538</strain>
    </source>
</reference>
<organism evidence="1 2">
    <name type="scientific">Kribbella orskensis</name>
    <dbReference type="NCBI Taxonomy" id="2512216"/>
    <lineage>
        <taxon>Bacteria</taxon>
        <taxon>Bacillati</taxon>
        <taxon>Actinomycetota</taxon>
        <taxon>Actinomycetes</taxon>
        <taxon>Propionibacteriales</taxon>
        <taxon>Kribbellaceae</taxon>
        <taxon>Kribbella</taxon>
    </lineage>
</organism>
<comment type="caution">
    <text evidence="1">The sequence shown here is derived from an EMBL/GenBank/DDBJ whole genome shotgun (WGS) entry which is preliminary data.</text>
</comment>
<dbReference type="EMBL" id="SLWM01000007">
    <property type="protein sequence ID" value="TCO21966.1"/>
    <property type="molecule type" value="Genomic_DNA"/>
</dbReference>
<dbReference type="Proteomes" id="UP000295818">
    <property type="component" value="Unassembled WGS sequence"/>
</dbReference>
<evidence type="ECO:0000313" key="1">
    <source>
        <dbReference type="EMBL" id="TCO21966.1"/>
    </source>
</evidence>